<dbReference type="SMART" id="SM00387">
    <property type="entry name" value="HATPase_c"/>
    <property type="match status" value="1"/>
</dbReference>
<comment type="caution">
    <text evidence="12">The sequence shown here is derived from an EMBL/GenBank/DDBJ whole genome shotgun (WGS) entry which is preliminary data.</text>
</comment>
<dbReference type="Pfam" id="PF00069">
    <property type="entry name" value="Pkinase"/>
    <property type="match status" value="1"/>
</dbReference>
<dbReference type="PROSITE" id="PS50109">
    <property type="entry name" value="HIS_KIN"/>
    <property type="match status" value="1"/>
</dbReference>
<dbReference type="SUPFAM" id="SSF48452">
    <property type="entry name" value="TPR-like"/>
    <property type="match status" value="1"/>
</dbReference>
<dbReference type="PROSITE" id="PS50112">
    <property type="entry name" value="PAS"/>
    <property type="match status" value="1"/>
</dbReference>
<dbReference type="InterPro" id="IPR011009">
    <property type="entry name" value="Kinase-like_dom_sf"/>
</dbReference>
<evidence type="ECO:0000256" key="2">
    <source>
        <dbReference type="ARBA" id="ARBA00012438"/>
    </source>
</evidence>
<dbReference type="Gene3D" id="3.30.565.10">
    <property type="entry name" value="Histidine kinase-like ATPase, C-terminal domain"/>
    <property type="match status" value="1"/>
</dbReference>
<dbReference type="InterPro" id="IPR019734">
    <property type="entry name" value="TPR_rpt"/>
</dbReference>
<evidence type="ECO:0000256" key="1">
    <source>
        <dbReference type="ARBA" id="ARBA00000085"/>
    </source>
</evidence>
<keyword evidence="4" id="KW-0808">Transferase</keyword>
<dbReference type="InterPro" id="IPR029016">
    <property type="entry name" value="GAF-like_dom_sf"/>
</dbReference>
<evidence type="ECO:0000256" key="4">
    <source>
        <dbReference type="ARBA" id="ARBA00022679"/>
    </source>
</evidence>
<accession>A0ABS3Z9C7</accession>
<dbReference type="SUPFAM" id="SSF56112">
    <property type="entry name" value="Protein kinase-like (PK-like)"/>
    <property type="match status" value="1"/>
</dbReference>
<dbReference type="SUPFAM" id="SSF47226">
    <property type="entry name" value="Histidine-containing phosphotransfer domain, HPT domain"/>
    <property type="match status" value="1"/>
</dbReference>
<dbReference type="PANTHER" id="PTHR43642">
    <property type="entry name" value="HYBRID SIGNAL TRANSDUCTION HISTIDINE KINASE G"/>
    <property type="match status" value="1"/>
</dbReference>
<dbReference type="InterPro" id="IPR004358">
    <property type="entry name" value="Sig_transdc_His_kin-like_C"/>
</dbReference>
<feature type="domain" description="PAC" evidence="11">
    <location>
        <begin position="1560"/>
        <end position="1612"/>
    </location>
</feature>
<dbReference type="SUPFAM" id="SSF52172">
    <property type="entry name" value="CheY-like"/>
    <property type="match status" value="1"/>
</dbReference>
<dbReference type="Pfam" id="PF00072">
    <property type="entry name" value="Response_reg"/>
    <property type="match status" value="1"/>
</dbReference>
<dbReference type="PROSITE" id="PS50011">
    <property type="entry name" value="PROTEIN_KINASE_DOM"/>
    <property type="match status" value="1"/>
</dbReference>
<dbReference type="InterPro" id="IPR011990">
    <property type="entry name" value="TPR-like_helical_dom_sf"/>
</dbReference>
<feature type="domain" description="PAS" evidence="10">
    <location>
        <begin position="1485"/>
        <end position="1526"/>
    </location>
</feature>
<dbReference type="Gene3D" id="1.10.287.130">
    <property type="match status" value="1"/>
</dbReference>
<reference evidence="12 13" key="1">
    <citation type="submission" date="2020-09" db="EMBL/GenBank/DDBJ databases">
        <authorList>
            <person name="Tanuku N.R.S."/>
        </authorList>
    </citation>
    <scope>NUCLEOTIDE SEQUENCE [LARGE SCALE GENOMIC DNA]</scope>
    <source>
        <strain evidence="12 13">AK62</strain>
    </source>
</reference>
<evidence type="ECO:0000313" key="12">
    <source>
        <dbReference type="EMBL" id="MBP0048311.1"/>
    </source>
</evidence>
<dbReference type="NCBIfam" id="TIGR00229">
    <property type="entry name" value="sensory_box"/>
    <property type="match status" value="1"/>
</dbReference>
<keyword evidence="5" id="KW-0418">Kinase</keyword>
<dbReference type="InterPro" id="IPR005467">
    <property type="entry name" value="His_kinase_dom"/>
</dbReference>
<dbReference type="Gene3D" id="1.20.120.160">
    <property type="entry name" value="HPT domain"/>
    <property type="match status" value="1"/>
</dbReference>
<dbReference type="Pfam" id="PF13191">
    <property type="entry name" value="AAA_16"/>
    <property type="match status" value="1"/>
</dbReference>
<dbReference type="CDD" id="cd00130">
    <property type="entry name" value="PAS"/>
    <property type="match status" value="1"/>
</dbReference>
<dbReference type="CDD" id="cd14014">
    <property type="entry name" value="STKc_PknB_like"/>
    <property type="match status" value="1"/>
</dbReference>
<dbReference type="SUPFAM" id="SSF55781">
    <property type="entry name" value="GAF domain-like"/>
    <property type="match status" value="1"/>
</dbReference>
<keyword evidence="13" id="KW-1185">Reference proteome</keyword>
<dbReference type="EMBL" id="JACVEW010000007">
    <property type="protein sequence ID" value="MBP0048311.1"/>
    <property type="molecule type" value="Genomic_DNA"/>
</dbReference>
<dbReference type="SUPFAM" id="SSF55874">
    <property type="entry name" value="ATPase domain of HSP90 chaperone/DNA topoisomerase II/histidine kinase"/>
    <property type="match status" value="1"/>
</dbReference>
<dbReference type="InterPro" id="IPR003661">
    <property type="entry name" value="HisK_dim/P_dom"/>
</dbReference>
<dbReference type="CDD" id="cd17546">
    <property type="entry name" value="REC_hyHK_CKI1_RcsC-like"/>
    <property type="match status" value="1"/>
</dbReference>
<feature type="domain" description="Response regulatory" evidence="9">
    <location>
        <begin position="1873"/>
        <end position="1991"/>
    </location>
</feature>
<dbReference type="InterPro" id="IPR003018">
    <property type="entry name" value="GAF"/>
</dbReference>
<name>A0ABS3Z9C7_9GAMM</name>
<dbReference type="SMART" id="SM00388">
    <property type="entry name" value="HisKA"/>
    <property type="match status" value="1"/>
</dbReference>
<feature type="modified residue" description="4-aspartylphosphate" evidence="6">
    <location>
        <position position="1922"/>
    </location>
</feature>
<dbReference type="InterPro" id="IPR000014">
    <property type="entry name" value="PAS"/>
</dbReference>
<dbReference type="Gene3D" id="1.10.510.10">
    <property type="entry name" value="Transferase(Phosphotransferase) domain 1"/>
    <property type="match status" value="1"/>
</dbReference>
<evidence type="ECO:0000256" key="5">
    <source>
        <dbReference type="ARBA" id="ARBA00022777"/>
    </source>
</evidence>
<dbReference type="SUPFAM" id="SSF55785">
    <property type="entry name" value="PYP-like sensor domain (PAS domain)"/>
    <property type="match status" value="1"/>
</dbReference>
<dbReference type="Pfam" id="PF00512">
    <property type="entry name" value="HisKA"/>
    <property type="match status" value="1"/>
</dbReference>
<evidence type="ECO:0000259" key="8">
    <source>
        <dbReference type="PROSITE" id="PS50109"/>
    </source>
</evidence>
<dbReference type="Pfam" id="PF13188">
    <property type="entry name" value="PAS_8"/>
    <property type="match status" value="1"/>
</dbReference>
<dbReference type="PANTHER" id="PTHR43642:SF1">
    <property type="entry name" value="HYBRID SIGNAL TRANSDUCTION HISTIDINE KINASE G"/>
    <property type="match status" value="1"/>
</dbReference>
<dbReference type="InterPro" id="IPR000700">
    <property type="entry name" value="PAS-assoc_C"/>
</dbReference>
<dbReference type="SUPFAM" id="SSF52540">
    <property type="entry name" value="P-loop containing nucleoside triphosphate hydrolases"/>
    <property type="match status" value="1"/>
</dbReference>
<proteinExistence type="predicted"/>
<keyword evidence="3 6" id="KW-0597">Phosphoprotein</keyword>
<protein>
    <recommendedName>
        <fullName evidence="2">histidine kinase</fullName>
        <ecNumber evidence="2">2.7.13.3</ecNumber>
    </recommendedName>
</protein>
<evidence type="ECO:0000256" key="6">
    <source>
        <dbReference type="PROSITE-ProRule" id="PRU00169"/>
    </source>
</evidence>
<dbReference type="Gene3D" id="3.30.200.20">
    <property type="entry name" value="Phosphorylase Kinase, domain 1"/>
    <property type="match status" value="1"/>
</dbReference>
<dbReference type="Gene3D" id="3.30.450.40">
    <property type="match status" value="1"/>
</dbReference>
<dbReference type="InterPro" id="IPR001789">
    <property type="entry name" value="Sig_transdc_resp-reg_receiver"/>
</dbReference>
<sequence length="2108" mass="238486">MKAPEGYRLHQRLHSSSTCQIWRALCLKDNTTVILKHLDASQCSRQHISRFQHEYDMLSRLQIPGIVQPLELLQLDAGPAALYSDSGSIPVRQLMQHEQLPWPRWLAIAGKAAALLGRLHEAGITHKQINPDHLLVNPETGLVELIGFSRSTGLSREQASWHTPELSLEGLAYIAPEQTGRINRSIDYRSDYYSLGATLYEMITGRPPFVSQDGMELVHDHIAKQVRPPHQLNPHIPEMLSRVVLKLLSKDAAQRYQSSAGLVHDLQACLKAHQRQTYPVNFHPGREDLSARFQIPQRLYGRETLLARLQHLYDHSSAQRHPFILITGYAGIGKTSLVHELRQYVNEQGGRFTSGKFDQFRRNRPYFAIVQALQGLVRQLLTEPEERIAFWRETLLQQVGSHAQILIKLIPELELIIGAQPDVAPLPPAEEQSRFSRIFSQLLHVLATPEQPLVLFMDDLHWADLASLHLIESLAGQERPLGLMLIASYRDHEMGATHPLRITLERMYNSMPRPVELALSPLDLDQVTQLIADTLKVDRERCRCLAKVCLEKTQGNPFFLSQFLYSLHEEGLISFREQQWQWDQAAIKAQEMTDNVIELMVNKIQKLPEAAQKVLPLAACIGSSFNLRTLSLVCDLTPRIVADRLWPAMTEGLILSQDDSYRLFQHLEPERARYRFVHDRVQQAAYSLIQAEELEQLHMQIGRQLWHSLSAEEVDSRLFEIANHLNQAHALIEHQEERTRLAHLNLRAGLKARESAAFATAREYYDHGLSLLPSGAWQQAYDLTLALHTAAADCANILGHKQRMLELVDLIDHKGKTLLDRVRAYQIQIQSQVANNEFHGALNTAVNTLQQLGVSIPHKPTGSQLLRGVAKTQWLLRRSPPERVMQLPGMENDQLEAAMPILASMFGAIKFSSSELRPLVMARQVELTLKHGLTPSSAIAFAGYGGVLCGQFNLIEQGYRLGQLALELDRRQSAPLTHHRTLSLFDSYIRHFKEPLSHCMESLLNAHQLALNAGDMEWGAYALAAYIQYAFPLCRNLDELQPRLEQYAALLEESGQQQSLQYSQFVLQTMENLRGHCSDPLRFDGRFYDEVEGLKELEEENHRTAISLHHFYKALVCYLLGEYKAAYLHTESGMALKSSISGTFTTPWLQFLHGLCILALLPDTSILQQPARIKRVRRTLRQLKKLSRHCPENHLHHLHLLQAELYRSQHQYSKAMDLYEQAIEHARQQGFVLEEALASELAGRFYQEWDKPGIARTYLQDAYARYSDWGGRAKLEQMQRDYPFSLERPLQVSPAESLSGLESNPQSLDNQAFDINSVIHASQAISDEIVLERLLEQLMQLALQNAGAQRAILMMRRPGGLFLEAEICLNQPPRLFNEQTLENSGDLLPVTIAHYVARTKDDVVLGNAVEHQMFQHDPYIRQHQPRSLLAIPILYHGDLTAILYLEHSESRDVFNRNRLKTLHILAAQAAISIENAKLYQSLEQSEREYRSLFENASEGIFRIDKRGRFISANPSLIQLLGYDSQDHFYEQVTDVIRDCFVSRQECQQFLVELRQHERILGFETRWRRQDGSVVFVAISAHCITDEQEIIRFYEGSVTDIGERKAKEQAELAREKAEAASEAKSLFLASMSHEIRTPMNGILGMAQLLMRSSLSPHQEEQVEAIYRSGQSLLSILNDVLDFTKIEAGQMELESEPFCLPDLLEQLRQLLSPMADEKQLDLILRPDADLPTHVQGDARALNQILLNFCTNALKFTQEGYVLIKARQVEGSTDGAWRLRFEVEDTGIGIPAAAHERIFTHFTQADSSITRRFGGSGLGLAICKRLTELQHGEIGFDSQPGSGSRFWVELDYTHPEQAEIAADTLQPATSDNTPLDILLVEDTPINQQVTVGLLESEGHRVSVADDGFTALSMHNDHAYDLVLMDIHLPDMDGVETARRMREHPNPSRASVRIIALTASVTSAEVRAYEEAGMDDVIGKPLDFAALKRLISTSSPAPDTKSAAPQADAELLDLELLGQHHRMLGTERFHTLCEQMEQQCIQLLDQLAESTDGDLRAALLHKLAGTLSNFGMPRAASRCREHENAQTLSSDSLASLRSLCCESLNALKQTLH</sequence>
<dbReference type="InterPro" id="IPR041664">
    <property type="entry name" value="AAA_16"/>
</dbReference>
<dbReference type="Gene3D" id="3.40.50.2300">
    <property type="match status" value="1"/>
</dbReference>
<dbReference type="InterPro" id="IPR027417">
    <property type="entry name" value="P-loop_NTPase"/>
</dbReference>
<dbReference type="Pfam" id="PF01590">
    <property type="entry name" value="GAF"/>
    <property type="match status" value="1"/>
</dbReference>
<feature type="domain" description="Histidine kinase" evidence="8">
    <location>
        <begin position="1629"/>
        <end position="1851"/>
    </location>
</feature>
<dbReference type="Proteomes" id="UP000810171">
    <property type="component" value="Unassembled WGS sequence"/>
</dbReference>
<dbReference type="InterPro" id="IPR000719">
    <property type="entry name" value="Prot_kinase_dom"/>
</dbReference>
<dbReference type="InterPro" id="IPR036097">
    <property type="entry name" value="HisK_dim/P_sf"/>
</dbReference>
<dbReference type="SMART" id="SM00028">
    <property type="entry name" value="TPR"/>
    <property type="match status" value="2"/>
</dbReference>
<dbReference type="PROSITE" id="PS50110">
    <property type="entry name" value="RESPONSE_REGULATORY"/>
    <property type="match status" value="1"/>
</dbReference>
<dbReference type="InterPro" id="IPR036890">
    <property type="entry name" value="HATPase_C_sf"/>
</dbReference>
<dbReference type="SMART" id="SM00220">
    <property type="entry name" value="S_TKc"/>
    <property type="match status" value="1"/>
</dbReference>
<dbReference type="SMART" id="SM00065">
    <property type="entry name" value="GAF"/>
    <property type="match status" value="1"/>
</dbReference>
<dbReference type="Gene3D" id="3.30.450.20">
    <property type="entry name" value="PAS domain"/>
    <property type="match status" value="1"/>
</dbReference>
<dbReference type="InterPro" id="IPR003594">
    <property type="entry name" value="HATPase_dom"/>
</dbReference>
<dbReference type="SUPFAM" id="SSF47384">
    <property type="entry name" value="Homodimeric domain of signal transducing histidine kinase"/>
    <property type="match status" value="1"/>
</dbReference>
<gene>
    <name evidence="12" type="ORF">H9C73_06150</name>
</gene>
<evidence type="ECO:0000259" key="11">
    <source>
        <dbReference type="PROSITE" id="PS50113"/>
    </source>
</evidence>
<evidence type="ECO:0000259" key="9">
    <source>
        <dbReference type="PROSITE" id="PS50110"/>
    </source>
</evidence>
<dbReference type="Pfam" id="PF02518">
    <property type="entry name" value="HATPase_c"/>
    <property type="match status" value="1"/>
</dbReference>
<evidence type="ECO:0000256" key="3">
    <source>
        <dbReference type="ARBA" id="ARBA00022553"/>
    </source>
</evidence>
<dbReference type="EC" id="2.7.13.3" evidence="2"/>
<evidence type="ECO:0000259" key="10">
    <source>
        <dbReference type="PROSITE" id="PS50112"/>
    </source>
</evidence>
<dbReference type="InterPro" id="IPR036641">
    <property type="entry name" value="HPT_dom_sf"/>
</dbReference>
<dbReference type="Gene3D" id="3.40.50.300">
    <property type="entry name" value="P-loop containing nucleotide triphosphate hydrolases"/>
    <property type="match status" value="1"/>
</dbReference>
<dbReference type="SMART" id="SM00448">
    <property type="entry name" value="REC"/>
    <property type="match status" value="1"/>
</dbReference>
<dbReference type="Gene3D" id="1.25.40.10">
    <property type="entry name" value="Tetratricopeptide repeat domain"/>
    <property type="match status" value="1"/>
</dbReference>
<dbReference type="InterPro" id="IPR011006">
    <property type="entry name" value="CheY-like_superfamily"/>
</dbReference>
<dbReference type="InterPro" id="IPR035965">
    <property type="entry name" value="PAS-like_dom_sf"/>
</dbReference>
<dbReference type="InterPro" id="IPR053159">
    <property type="entry name" value="Hybrid_Histidine_Kinase"/>
</dbReference>
<dbReference type="CDD" id="cd16922">
    <property type="entry name" value="HATPase_EvgS-ArcB-TorS-like"/>
    <property type="match status" value="1"/>
</dbReference>
<feature type="domain" description="Protein kinase" evidence="7">
    <location>
        <begin position="7"/>
        <end position="267"/>
    </location>
</feature>
<dbReference type="PRINTS" id="PR00344">
    <property type="entry name" value="BCTRLSENSOR"/>
</dbReference>
<evidence type="ECO:0000259" key="7">
    <source>
        <dbReference type="PROSITE" id="PS50011"/>
    </source>
</evidence>
<evidence type="ECO:0000313" key="13">
    <source>
        <dbReference type="Proteomes" id="UP000810171"/>
    </source>
</evidence>
<dbReference type="CDD" id="cd00082">
    <property type="entry name" value="HisKA"/>
    <property type="match status" value="1"/>
</dbReference>
<dbReference type="SMART" id="SM00091">
    <property type="entry name" value="PAS"/>
    <property type="match status" value="1"/>
</dbReference>
<comment type="catalytic activity">
    <reaction evidence="1">
        <text>ATP + protein L-histidine = ADP + protein N-phospho-L-histidine.</text>
        <dbReference type="EC" id="2.7.13.3"/>
    </reaction>
</comment>
<dbReference type="PROSITE" id="PS50113">
    <property type="entry name" value="PAC"/>
    <property type="match status" value="1"/>
</dbReference>
<organism evidence="12 13">
    <name type="scientific">Marinobacterium alkalitolerans</name>
    <dbReference type="NCBI Taxonomy" id="1542925"/>
    <lineage>
        <taxon>Bacteria</taxon>
        <taxon>Pseudomonadati</taxon>
        <taxon>Pseudomonadota</taxon>
        <taxon>Gammaproteobacteria</taxon>
        <taxon>Oceanospirillales</taxon>
        <taxon>Oceanospirillaceae</taxon>
        <taxon>Marinobacterium</taxon>
    </lineage>
</organism>
<dbReference type="RefSeq" id="WP_209286931.1">
    <property type="nucleotide sequence ID" value="NZ_JACVEW010000007.1"/>
</dbReference>